<dbReference type="GO" id="GO:0016301">
    <property type="term" value="F:kinase activity"/>
    <property type="evidence" value="ECO:0007669"/>
    <property type="project" value="UniProtKB-KW"/>
</dbReference>
<dbReference type="AlphaFoldDB" id="H8GA03"/>
<dbReference type="HOGENOM" id="CLU_068889_0_0_11"/>
<evidence type="ECO:0000259" key="1">
    <source>
        <dbReference type="Pfam" id="PF01636"/>
    </source>
</evidence>
<reference evidence="2 3" key="1">
    <citation type="journal article" date="2012" name="Stand. Genomic Sci.">
        <title>Genome sequence of the soil bacterium Saccharomonospora azurea type strain (NA-128(T)).</title>
        <authorList>
            <person name="Klenk H.P."/>
            <person name="Held B."/>
            <person name="Lucas S."/>
            <person name="Lapidus A."/>
            <person name="Copeland A."/>
            <person name="Hammon N."/>
            <person name="Pitluck S."/>
            <person name="Goodwin L.A."/>
            <person name="Han C."/>
            <person name="Tapia R."/>
            <person name="Brambilla E.M."/>
            <person name="Potter G."/>
            <person name="Land M."/>
            <person name="Ivanova N."/>
            <person name="Rohde M."/>
            <person name="Goker M."/>
            <person name="Detter J.C."/>
            <person name="Kyrpides N.C."/>
            <person name="Woyke T."/>
        </authorList>
    </citation>
    <scope>NUCLEOTIDE SEQUENCE [LARGE SCALE GENOMIC DNA]</scope>
    <source>
        <strain evidence="2 3">NA-128</strain>
    </source>
</reference>
<dbReference type="Proteomes" id="UP000004705">
    <property type="component" value="Chromosome"/>
</dbReference>
<name>H8GA03_9PSEU</name>
<dbReference type="Pfam" id="PF01636">
    <property type="entry name" value="APH"/>
    <property type="match status" value="1"/>
</dbReference>
<keyword evidence="2" id="KW-0808">Transferase</keyword>
<dbReference type="RefSeq" id="WP_005438516.1">
    <property type="nucleotide sequence ID" value="NZ_CM001466.1"/>
</dbReference>
<dbReference type="OrthoDB" id="236897at2"/>
<dbReference type="Gene3D" id="1.10.510.10">
    <property type="entry name" value="Transferase(Phosphotransferase) domain 1"/>
    <property type="match status" value="1"/>
</dbReference>
<dbReference type="InterPro" id="IPR002575">
    <property type="entry name" value="Aminoglycoside_PTrfase"/>
</dbReference>
<dbReference type="Gene3D" id="3.30.200.20">
    <property type="entry name" value="Phosphorylase Kinase, domain 1"/>
    <property type="match status" value="1"/>
</dbReference>
<dbReference type="SUPFAM" id="SSF56112">
    <property type="entry name" value="Protein kinase-like (PK-like)"/>
    <property type="match status" value="1"/>
</dbReference>
<evidence type="ECO:0000313" key="2">
    <source>
        <dbReference type="EMBL" id="EHY87559.1"/>
    </source>
</evidence>
<organism evidence="2 3">
    <name type="scientific">Saccharomonospora azurea NA-128</name>
    <dbReference type="NCBI Taxonomy" id="882081"/>
    <lineage>
        <taxon>Bacteria</taxon>
        <taxon>Bacillati</taxon>
        <taxon>Actinomycetota</taxon>
        <taxon>Actinomycetes</taxon>
        <taxon>Pseudonocardiales</taxon>
        <taxon>Pseudonocardiaceae</taxon>
        <taxon>Saccharomonospora</taxon>
    </lineage>
</organism>
<dbReference type="InterPro" id="IPR011009">
    <property type="entry name" value="Kinase-like_dom_sf"/>
</dbReference>
<proteinExistence type="predicted"/>
<gene>
    <name evidence="2" type="ORF">SacazDRAFT_00608</name>
</gene>
<dbReference type="Gene3D" id="1.20.58.840">
    <property type="match status" value="1"/>
</dbReference>
<evidence type="ECO:0000313" key="3">
    <source>
        <dbReference type="Proteomes" id="UP000004705"/>
    </source>
</evidence>
<accession>H8GA03</accession>
<keyword evidence="2" id="KW-0418">Kinase</keyword>
<protein>
    <submittedName>
        <fullName evidence="2">Homoserine kinase type II (Protein kinase fold)</fullName>
    </submittedName>
</protein>
<dbReference type="EMBL" id="CM001466">
    <property type="protein sequence ID" value="EHY87559.1"/>
    <property type="molecule type" value="Genomic_DNA"/>
</dbReference>
<keyword evidence="3" id="KW-1185">Reference proteome</keyword>
<feature type="domain" description="Aminoglycoside phosphotransferase" evidence="1">
    <location>
        <begin position="39"/>
        <end position="280"/>
    </location>
</feature>
<sequence length="337" mass="36071">MSRRPDAPAADRVGRLLSEHYSLDVRDVVAVGDGADRAASVWQATGHDGRAYAVKLTTGGCPAGLVLADRLALARPGATPRPVHTAAGALWATVAGARLSVTEWVDGRSAADVGLSERQWIEYGRVLAALHGLPVAGEPARRVPRETFDPGHWVDCFDRVDARLADVAAGDDLVTHLVATWNGRRSDLRVVRDRTVRLGRSLATRAAPTARVCCHADAHLGNVVVTGPESVALLDFDDAVLAPPERDLMFVLGGGVWAEELIDERQQDAFLRGYGSRTPDRQLLAYYRGLRTLEDVADPATVVLDVSAPREDRAANLGYVTATVAAGALLDQALRSE</sequence>